<protein>
    <submittedName>
        <fullName evidence="1">Uncharacterized protein</fullName>
    </submittedName>
</protein>
<reference evidence="3 4" key="1">
    <citation type="submission" date="2019-05" db="EMBL/GenBank/DDBJ databases">
        <title>Emergence of the Ug99 lineage of the wheat stem rust pathogen through somatic hybridization.</title>
        <authorList>
            <person name="Li F."/>
            <person name="Upadhyaya N.M."/>
            <person name="Sperschneider J."/>
            <person name="Matny O."/>
            <person name="Nguyen-Phuc H."/>
            <person name="Mago R."/>
            <person name="Raley C."/>
            <person name="Miller M.E."/>
            <person name="Silverstein K.A.T."/>
            <person name="Henningsen E."/>
            <person name="Hirsch C.D."/>
            <person name="Visser B."/>
            <person name="Pretorius Z.A."/>
            <person name="Steffenson B.J."/>
            <person name="Schwessinger B."/>
            <person name="Dodds P.N."/>
            <person name="Figueroa M."/>
        </authorList>
    </citation>
    <scope>NUCLEOTIDE SEQUENCE [LARGE SCALE GENOMIC DNA]</scope>
    <source>
        <strain evidence="1">21-0</strain>
        <strain evidence="2 4">Ug99</strain>
    </source>
</reference>
<dbReference type="Proteomes" id="UP000325313">
    <property type="component" value="Unassembled WGS sequence"/>
</dbReference>
<accession>A0A5B0MLT7</accession>
<dbReference type="EMBL" id="VDEP01000170">
    <property type="protein sequence ID" value="KAA1126964.1"/>
    <property type="molecule type" value="Genomic_DNA"/>
</dbReference>
<evidence type="ECO:0000313" key="3">
    <source>
        <dbReference type="Proteomes" id="UP000324748"/>
    </source>
</evidence>
<dbReference type="Proteomes" id="UP000324748">
    <property type="component" value="Unassembled WGS sequence"/>
</dbReference>
<dbReference type="AlphaFoldDB" id="A0A5B0MLT7"/>
<organism evidence="1 3">
    <name type="scientific">Puccinia graminis f. sp. tritici</name>
    <dbReference type="NCBI Taxonomy" id="56615"/>
    <lineage>
        <taxon>Eukaryota</taxon>
        <taxon>Fungi</taxon>
        <taxon>Dikarya</taxon>
        <taxon>Basidiomycota</taxon>
        <taxon>Pucciniomycotina</taxon>
        <taxon>Pucciniomycetes</taxon>
        <taxon>Pucciniales</taxon>
        <taxon>Pucciniaceae</taxon>
        <taxon>Puccinia</taxon>
    </lineage>
</organism>
<evidence type="ECO:0000313" key="4">
    <source>
        <dbReference type="Proteomes" id="UP000325313"/>
    </source>
</evidence>
<proteinExistence type="predicted"/>
<gene>
    <name evidence="1" type="ORF">PGT21_019514</name>
    <name evidence="2" type="ORF">PGTUg99_034089</name>
</gene>
<name>A0A5B0MLT7_PUCGR</name>
<keyword evidence="3" id="KW-1185">Reference proteome</keyword>
<evidence type="ECO:0000313" key="1">
    <source>
        <dbReference type="EMBL" id="KAA1076800.1"/>
    </source>
</evidence>
<comment type="caution">
    <text evidence="1">The sequence shown here is derived from an EMBL/GenBank/DDBJ whole genome shotgun (WGS) entry which is preliminary data.</text>
</comment>
<sequence>MFIIKCAARIPASGVLLKETHCVLVSCTVEQCDIVQRCQSSKSWQKSIDWTQDKIEQLLLELGQSGTVLEDHDDGQPDDDL</sequence>
<evidence type="ECO:0000313" key="2">
    <source>
        <dbReference type="EMBL" id="KAA1126964.1"/>
    </source>
</evidence>
<dbReference type="EMBL" id="VSWC01000145">
    <property type="protein sequence ID" value="KAA1076800.1"/>
    <property type="molecule type" value="Genomic_DNA"/>
</dbReference>